<evidence type="ECO:0000313" key="1">
    <source>
        <dbReference type="EMBL" id="MCW8344576.1"/>
    </source>
</evidence>
<proteinExistence type="predicted"/>
<dbReference type="EMBL" id="JAKRRY010000001">
    <property type="protein sequence ID" value="MCW8344576.1"/>
    <property type="molecule type" value="Genomic_DNA"/>
</dbReference>
<dbReference type="Proteomes" id="UP001155587">
    <property type="component" value="Unassembled WGS sequence"/>
</dbReference>
<protein>
    <submittedName>
        <fullName evidence="1">Uncharacterized protein</fullName>
    </submittedName>
</protein>
<accession>A0A9X3CJP8</accession>
<dbReference type="AlphaFoldDB" id="A0A9X3CJP8"/>
<reference evidence="1" key="1">
    <citation type="submission" date="2022-02" db="EMBL/GenBank/DDBJ databases">
        <title>Vibrio sp. nov, a new bacterium isolated from seawater.</title>
        <authorList>
            <person name="Yuan Y."/>
        </authorList>
    </citation>
    <scope>NUCLEOTIDE SEQUENCE</scope>
    <source>
        <strain evidence="1">ZSDZ65</strain>
    </source>
</reference>
<name>A0A9X3CJP8_9VIBR</name>
<sequence>MPLSLQNAYDLMQSDLEEFLNRVPITISGAGSKVKAVQYYLSDTGYSSFGKIKGMPSKEIRRRFSTMNYGSTKGPVSCIHIPVTSFDKLTSDSFVRVNGYNTSNFLCTTQLSGCTFAVRKNKDGLDFTHIQPTDTVHGPQVQQHMAQSYEVSFGRGQVSDGTTYAAGTSVTIMGQRKNNLWEVFAQYQDTDKNVLGVVCIYKEPSSVAYVT</sequence>
<comment type="caution">
    <text evidence="1">The sequence shown here is derived from an EMBL/GenBank/DDBJ whole genome shotgun (WGS) entry which is preliminary data.</text>
</comment>
<keyword evidence="2" id="KW-1185">Reference proteome</keyword>
<dbReference type="RefSeq" id="WP_265672995.1">
    <property type="nucleotide sequence ID" value="NZ_JAKRRY010000001.1"/>
</dbReference>
<evidence type="ECO:0000313" key="2">
    <source>
        <dbReference type="Proteomes" id="UP001155587"/>
    </source>
</evidence>
<organism evidence="1 2">
    <name type="scientific">Vibrio qingdaonensis</name>
    <dbReference type="NCBI Taxonomy" id="2829491"/>
    <lineage>
        <taxon>Bacteria</taxon>
        <taxon>Pseudomonadati</taxon>
        <taxon>Pseudomonadota</taxon>
        <taxon>Gammaproteobacteria</taxon>
        <taxon>Vibrionales</taxon>
        <taxon>Vibrionaceae</taxon>
        <taxon>Vibrio</taxon>
    </lineage>
</organism>
<gene>
    <name evidence="1" type="ORF">MD535_00850</name>
</gene>